<comment type="subcellular location">
    <subcellularLocation>
        <location evidence="1">Cell outer membrane</location>
    </subcellularLocation>
</comment>
<dbReference type="InterPro" id="IPR037066">
    <property type="entry name" value="Plug_dom_sf"/>
</dbReference>
<dbReference type="GO" id="GO:0009279">
    <property type="term" value="C:cell outer membrane"/>
    <property type="evidence" value="ECO:0007669"/>
    <property type="project" value="UniProtKB-SubCell"/>
</dbReference>
<evidence type="ECO:0000256" key="2">
    <source>
        <dbReference type="ARBA" id="ARBA00023136"/>
    </source>
</evidence>
<keyword evidence="6" id="KW-1185">Reference proteome</keyword>
<evidence type="ECO:0000256" key="4">
    <source>
        <dbReference type="SAM" id="SignalP"/>
    </source>
</evidence>
<dbReference type="RefSeq" id="WP_241549735.1">
    <property type="nucleotide sequence ID" value="NZ_JANCNS010000001.1"/>
</dbReference>
<name>A0A9X2KWI6_9FLAO</name>
<dbReference type="InterPro" id="IPR036942">
    <property type="entry name" value="Beta-barrel_TonB_sf"/>
</dbReference>
<keyword evidence="4" id="KW-0732">Signal</keyword>
<reference evidence="5" key="1">
    <citation type="submission" date="2022-07" db="EMBL/GenBank/DDBJ databases">
        <title>Gramela sediminis sp. nov., isolated from deep-sea sediment of the Indian Ocean.</title>
        <authorList>
            <person name="Shi H."/>
        </authorList>
    </citation>
    <scope>NUCLEOTIDE SEQUENCE</scope>
    <source>
        <strain evidence="5">GC03-9</strain>
    </source>
</reference>
<keyword evidence="3" id="KW-0998">Cell outer membrane</keyword>
<dbReference type="SUPFAM" id="SSF56935">
    <property type="entry name" value="Porins"/>
    <property type="match status" value="1"/>
</dbReference>
<organism evidence="5 6">
    <name type="scientific">Christiangramia oceanisediminis</name>
    <dbReference type="NCBI Taxonomy" id="2920386"/>
    <lineage>
        <taxon>Bacteria</taxon>
        <taxon>Pseudomonadati</taxon>
        <taxon>Bacteroidota</taxon>
        <taxon>Flavobacteriia</taxon>
        <taxon>Flavobacteriales</taxon>
        <taxon>Flavobacteriaceae</taxon>
        <taxon>Christiangramia</taxon>
    </lineage>
</organism>
<dbReference type="Proteomes" id="UP001155280">
    <property type="component" value="Unassembled WGS sequence"/>
</dbReference>
<keyword evidence="2" id="KW-0472">Membrane</keyword>
<feature type="chain" id="PRO_5040846049" evidence="4">
    <location>
        <begin position="21"/>
        <end position="941"/>
    </location>
</feature>
<evidence type="ECO:0000313" key="6">
    <source>
        <dbReference type="Proteomes" id="UP001155280"/>
    </source>
</evidence>
<dbReference type="Gene3D" id="2.40.170.20">
    <property type="entry name" value="TonB-dependent receptor, beta-barrel domain"/>
    <property type="match status" value="1"/>
</dbReference>
<comment type="caution">
    <text evidence="5">The sequence shown here is derived from an EMBL/GenBank/DDBJ whole genome shotgun (WGS) entry which is preliminary data.</text>
</comment>
<sequence length="941" mass="106316">MRLKLIPAFVCMFLAMQALAQQVTISGRLADAFTEVSLPLVKVSIDGLPVETLTSSDGSFLLEFDPVPSAEVVLRMDKTGYILKRLPVKTALEKKELGVIYLQLDPAFEMRQQNIISLTEADLLEAESELDNISGILQSSRDVFLNAASFDFSQTFFRPRGLGAEYGKLLINGIEMNKFNDGRPQWSNWGGLNDVQRNQVFTNGISANDYQFGALGGTTNIIMRASKYQKGGRINLAASNRSYTGRVMATYASGEESNGWYYALSVGRRFAKEAYMDGTLYDANSFFLSVEKKLNEKHALNFSGIYTPNTRGRSAPMTEEVFDLKGRTYNPYWGLQDGEIRNSRMRSIKEPILMLNHNWDISEKLNLSTNLAYQFGEIANSRIDYGGTTVNELNDQLAFIGGGQNPDPVYYQKLPSYFLRFEDNKNFESAFRAQNSIKANGQLDWNALYRANLTAAENGLNSIYAFSEDVNQDRQFSFNSILNWKLSDRFSLNTGIRANRLQSHQFARINELLGGIAFLDIDSFVQDQPGEQPGLAAQSDLLNLNRLVGEEDSYKYNYEISANDAEFFSQVQYQGKKLDLFLAGRLGMINYSRTGYYQNGVYPENSLGNSPSAEFLNYGLKTGGVYKFSGKHNLELNAAHFSKAPAFRNVFINPRQNNFLVPGITEEKITSGDLSFRYRNTEVNFRLTGYFSQINNSTEVSYYFAEGLSGLERENTTAFVQEVLTGLERFNYGLEFGGETYVTNSITVKAVLSLGEYLYASDPNVLVSSAGLTETINYGRASLKNYHVPGGPQTAGQVAFEYRDRDFWWFATSLNYFSRAFIDINPLTRTTNFQLDYDGLPLNEYDPEIASELLRQEQFDDYFLVNAVGGKSWRINGNYLGTFFSLNNIFNVIYKSGGFEQGRNANYRSLKTDMDRDMPLFAPKYWYGQGTSFFANVYFRF</sequence>
<gene>
    <name evidence="5" type="ORF">MKO06_05945</name>
</gene>
<evidence type="ECO:0000256" key="3">
    <source>
        <dbReference type="ARBA" id="ARBA00023237"/>
    </source>
</evidence>
<dbReference type="Gene3D" id="2.170.130.10">
    <property type="entry name" value="TonB-dependent receptor, plug domain"/>
    <property type="match status" value="1"/>
</dbReference>
<dbReference type="AlphaFoldDB" id="A0A9X2KWI6"/>
<evidence type="ECO:0000313" key="5">
    <source>
        <dbReference type="EMBL" id="MCP9199439.1"/>
    </source>
</evidence>
<protein>
    <submittedName>
        <fullName evidence="5">TonB-dependent receptor plug domain-containing protein</fullName>
    </submittedName>
</protein>
<keyword evidence="5" id="KW-0675">Receptor</keyword>
<dbReference type="EMBL" id="JANCNS010000001">
    <property type="protein sequence ID" value="MCP9199439.1"/>
    <property type="molecule type" value="Genomic_DNA"/>
</dbReference>
<proteinExistence type="predicted"/>
<feature type="signal peptide" evidence="4">
    <location>
        <begin position="1"/>
        <end position="20"/>
    </location>
</feature>
<evidence type="ECO:0000256" key="1">
    <source>
        <dbReference type="ARBA" id="ARBA00004442"/>
    </source>
</evidence>
<accession>A0A9X2KWI6</accession>